<dbReference type="PROSITE" id="PS51257">
    <property type="entry name" value="PROKAR_LIPOPROTEIN"/>
    <property type="match status" value="1"/>
</dbReference>
<dbReference type="AlphaFoldDB" id="A0AAJ1IEW7"/>
<gene>
    <name evidence="2" type="ORF">PQJ61_05005</name>
</gene>
<sequence>MKKHKLIMFAVVMVIILLLSSCGGLFMSEEESALVGLWRSGSWSDDYWSEESYCYYDFRDDGRVYITDWTENWPNYNAPLFPNVTDFNYSLNNDTLTLSQYFGILGFEFEIYSYSSDDISLTVFEGNEDYSLEPGDILYLTRIVDYSDETDAAARACLKEFGNE</sequence>
<evidence type="ECO:0000313" key="3">
    <source>
        <dbReference type="Proteomes" id="UP001221217"/>
    </source>
</evidence>
<proteinExistence type="predicted"/>
<evidence type="ECO:0008006" key="4">
    <source>
        <dbReference type="Google" id="ProtNLM"/>
    </source>
</evidence>
<name>A0AAJ1IEW7_9SPIO</name>
<evidence type="ECO:0000313" key="2">
    <source>
        <dbReference type="EMBL" id="MDC7226106.1"/>
    </source>
</evidence>
<feature type="transmembrane region" description="Helical" evidence="1">
    <location>
        <begin position="7"/>
        <end position="27"/>
    </location>
</feature>
<keyword evidence="1" id="KW-0472">Membrane</keyword>
<organism evidence="2 3">
    <name type="scientific">Candidatus Thalassospirochaeta sargassi</name>
    <dbReference type="NCBI Taxonomy" id="3119039"/>
    <lineage>
        <taxon>Bacteria</taxon>
        <taxon>Pseudomonadati</taxon>
        <taxon>Spirochaetota</taxon>
        <taxon>Spirochaetia</taxon>
        <taxon>Spirochaetales</taxon>
        <taxon>Spirochaetaceae</taxon>
        <taxon>Candidatus Thalassospirochaeta</taxon>
    </lineage>
</organism>
<protein>
    <recommendedName>
        <fullName evidence="4">DUF5640 domain-containing protein</fullName>
    </recommendedName>
</protein>
<dbReference type="Proteomes" id="UP001221217">
    <property type="component" value="Unassembled WGS sequence"/>
</dbReference>
<comment type="caution">
    <text evidence="2">The sequence shown here is derived from an EMBL/GenBank/DDBJ whole genome shotgun (WGS) entry which is preliminary data.</text>
</comment>
<accession>A0AAJ1IEW7</accession>
<reference evidence="2 3" key="1">
    <citation type="submission" date="2022-12" db="EMBL/GenBank/DDBJ databases">
        <title>Metagenome assembled genome from gulf of manar.</title>
        <authorList>
            <person name="Kohli P."/>
            <person name="Pk S."/>
            <person name="Venkata Ramana C."/>
            <person name="Sasikala C."/>
        </authorList>
    </citation>
    <scope>NUCLEOTIDE SEQUENCE [LARGE SCALE GENOMIC DNA]</scope>
    <source>
        <strain evidence="2">JB008</strain>
    </source>
</reference>
<keyword evidence="1" id="KW-1133">Transmembrane helix</keyword>
<keyword evidence="1" id="KW-0812">Transmembrane</keyword>
<evidence type="ECO:0000256" key="1">
    <source>
        <dbReference type="SAM" id="Phobius"/>
    </source>
</evidence>
<dbReference type="EMBL" id="JAQQAL010000011">
    <property type="protein sequence ID" value="MDC7226106.1"/>
    <property type="molecule type" value="Genomic_DNA"/>
</dbReference>